<dbReference type="PROSITE" id="PS50097">
    <property type="entry name" value="BTB"/>
    <property type="match status" value="2"/>
</dbReference>
<feature type="compositionally biased region" description="Low complexity" evidence="4">
    <location>
        <begin position="1257"/>
        <end position="1269"/>
    </location>
</feature>
<evidence type="ECO:0000256" key="4">
    <source>
        <dbReference type="SAM" id="MobiDB-lite"/>
    </source>
</evidence>
<dbReference type="CDD" id="cd18500">
    <property type="entry name" value="BACK_IBtk"/>
    <property type="match status" value="1"/>
</dbReference>
<gene>
    <name evidence="6" type="ORF">MKK02DRAFT_23369</name>
</gene>
<accession>A0AA38LV32</accession>
<dbReference type="SMART" id="SM00225">
    <property type="entry name" value="BTB"/>
    <property type="match status" value="2"/>
</dbReference>
<dbReference type="Proteomes" id="UP001164286">
    <property type="component" value="Unassembled WGS sequence"/>
</dbReference>
<dbReference type="RefSeq" id="XP_052947649.1">
    <property type="nucleotide sequence ID" value="XM_053086722.1"/>
</dbReference>
<dbReference type="Pfam" id="PF13540">
    <property type="entry name" value="RCC1_2"/>
    <property type="match status" value="1"/>
</dbReference>
<reference evidence="6" key="1">
    <citation type="journal article" date="2022" name="G3 (Bethesda)">
        <title>High quality genome of the basidiomycete yeast Dioszegia hungarica PDD-24b-2 isolated from cloud water.</title>
        <authorList>
            <person name="Jarrige D."/>
            <person name="Haridas S."/>
            <person name="Bleykasten-Grosshans C."/>
            <person name="Joly M."/>
            <person name="Nadalig T."/>
            <person name="Sancelme M."/>
            <person name="Vuilleumier S."/>
            <person name="Grigoriev I.V."/>
            <person name="Amato P."/>
            <person name="Bringel F."/>
        </authorList>
    </citation>
    <scope>NUCLEOTIDE SEQUENCE</scope>
    <source>
        <strain evidence="6">PDD-24b-2</strain>
    </source>
</reference>
<dbReference type="PROSITE" id="PS50088">
    <property type="entry name" value="ANK_REPEAT"/>
    <property type="match status" value="1"/>
</dbReference>
<dbReference type="SUPFAM" id="SSF50985">
    <property type="entry name" value="RCC1/BLIP-II"/>
    <property type="match status" value="1"/>
</dbReference>
<dbReference type="InterPro" id="IPR011333">
    <property type="entry name" value="SKP1/BTB/POZ_sf"/>
</dbReference>
<feature type="region of interest" description="Disordered" evidence="4">
    <location>
        <begin position="1347"/>
        <end position="1448"/>
    </location>
</feature>
<evidence type="ECO:0000256" key="3">
    <source>
        <dbReference type="PROSITE-ProRule" id="PRU00235"/>
    </source>
</evidence>
<feature type="compositionally biased region" description="Polar residues" evidence="4">
    <location>
        <begin position="1193"/>
        <end position="1205"/>
    </location>
</feature>
<dbReference type="PANTHER" id="PTHR22872">
    <property type="entry name" value="BTK-BINDING PROTEIN-RELATED"/>
    <property type="match status" value="1"/>
</dbReference>
<dbReference type="InterPro" id="IPR002110">
    <property type="entry name" value="Ankyrin_rpt"/>
</dbReference>
<feature type="compositionally biased region" description="Pro residues" evidence="4">
    <location>
        <begin position="1270"/>
        <end position="1280"/>
    </location>
</feature>
<feature type="compositionally biased region" description="Polar residues" evidence="4">
    <location>
        <begin position="1160"/>
        <end position="1170"/>
    </location>
</feature>
<dbReference type="PROSITE" id="PS50297">
    <property type="entry name" value="ANK_REP_REGION"/>
    <property type="match status" value="1"/>
</dbReference>
<dbReference type="EMBL" id="JAKWFO010000003">
    <property type="protein sequence ID" value="KAI9637872.1"/>
    <property type="molecule type" value="Genomic_DNA"/>
</dbReference>
<feature type="domain" description="BTB" evidence="5">
    <location>
        <begin position="648"/>
        <end position="718"/>
    </location>
</feature>
<name>A0AA38LV32_9TREE</name>
<dbReference type="InterPro" id="IPR000408">
    <property type="entry name" value="Reg_chr_condens"/>
</dbReference>
<dbReference type="Pfam" id="PF12796">
    <property type="entry name" value="Ank_2"/>
    <property type="match status" value="1"/>
</dbReference>
<protein>
    <recommendedName>
        <fullName evidence="5">BTB domain-containing protein</fullName>
    </recommendedName>
</protein>
<evidence type="ECO:0000256" key="1">
    <source>
        <dbReference type="ARBA" id="ARBA00022737"/>
    </source>
</evidence>
<dbReference type="Gene3D" id="3.30.710.10">
    <property type="entry name" value="Potassium Channel Kv1.1, Chain A"/>
    <property type="match status" value="2"/>
</dbReference>
<dbReference type="InterPro" id="IPR009091">
    <property type="entry name" value="RCC1/BLIP-II"/>
</dbReference>
<keyword evidence="2" id="KW-0040">ANK repeat</keyword>
<feature type="repeat" description="RCC1" evidence="3">
    <location>
        <begin position="231"/>
        <end position="280"/>
    </location>
</feature>
<feature type="compositionally biased region" description="Gly residues" evidence="4">
    <location>
        <begin position="1355"/>
        <end position="1389"/>
    </location>
</feature>
<feature type="repeat" description="RCC1" evidence="3">
    <location>
        <begin position="162"/>
        <end position="228"/>
    </location>
</feature>
<dbReference type="Pfam" id="PF00651">
    <property type="entry name" value="BTB"/>
    <property type="match status" value="2"/>
</dbReference>
<dbReference type="SUPFAM" id="SSF48403">
    <property type="entry name" value="Ankyrin repeat"/>
    <property type="match status" value="1"/>
</dbReference>
<dbReference type="InterPro" id="IPR000210">
    <property type="entry name" value="BTB/POZ_dom"/>
</dbReference>
<dbReference type="SUPFAM" id="SSF54695">
    <property type="entry name" value="POZ domain"/>
    <property type="match status" value="2"/>
</dbReference>
<dbReference type="PANTHER" id="PTHR22872:SF2">
    <property type="entry name" value="INHIBITOR OF BRUTON TYROSINE KINASE"/>
    <property type="match status" value="1"/>
</dbReference>
<dbReference type="InterPro" id="IPR051625">
    <property type="entry name" value="Signaling_Regulatory_Domain"/>
</dbReference>
<feature type="compositionally biased region" description="Polar residues" evidence="4">
    <location>
        <begin position="1214"/>
        <end position="1240"/>
    </location>
</feature>
<feature type="repeat" description="RCC1" evidence="3">
    <location>
        <begin position="348"/>
        <end position="399"/>
    </location>
</feature>
<comment type="caution">
    <text evidence="6">The sequence shown here is derived from an EMBL/GenBank/DDBJ whole genome shotgun (WGS) entry which is preliminary data.</text>
</comment>
<feature type="repeat" description="ANK" evidence="2">
    <location>
        <begin position="104"/>
        <end position="137"/>
    </location>
</feature>
<dbReference type="GeneID" id="77725923"/>
<evidence type="ECO:0000259" key="5">
    <source>
        <dbReference type="PROSITE" id="PS50097"/>
    </source>
</evidence>
<feature type="region of interest" description="Disordered" evidence="4">
    <location>
        <begin position="1018"/>
        <end position="1062"/>
    </location>
</feature>
<organism evidence="6 7">
    <name type="scientific">Dioszegia hungarica</name>
    <dbReference type="NCBI Taxonomy" id="4972"/>
    <lineage>
        <taxon>Eukaryota</taxon>
        <taxon>Fungi</taxon>
        <taxon>Dikarya</taxon>
        <taxon>Basidiomycota</taxon>
        <taxon>Agaricomycotina</taxon>
        <taxon>Tremellomycetes</taxon>
        <taxon>Tremellales</taxon>
        <taxon>Bulleribasidiaceae</taxon>
        <taxon>Dioszegia</taxon>
    </lineage>
</organism>
<proteinExistence type="predicted"/>
<feature type="region of interest" description="Disordered" evidence="4">
    <location>
        <begin position="1078"/>
        <end position="1119"/>
    </location>
</feature>
<feature type="domain" description="BTB" evidence="5">
    <location>
        <begin position="801"/>
        <end position="870"/>
    </location>
</feature>
<keyword evidence="1" id="KW-0677">Repeat</keyword>
<sequence>MPNLHAHYYHGNLKAFRQELDGTAAAAQKQDRGNNGVGSASFGKSWTLSGGAGGVVKADPNERDAFGRTVLHLAATSATQQSWSFFLLLLRNPHISVNLQDTESGYTALHRALFAGNIRAARELLLRNDVDPAIRDMEGMTAFELYNGTVDGTNPEGDVDGTDMFVWGVNRNFALGTGDSSDKAFPDRVNLLTQRQASDQPDPAQRFHHVGVKDVVMAKLHTGVVTTESRGNLSLCGFGSNGRLGRTVHSQLSLLPLPDLPHTLTQIALGQDHTLALTSGGYILSWGHNRFSQLGYVIDLPDRPAGMSLGKDDPDLQVSPRRIVGPLKKEWVRGVAAGRLSSACWTEDTVWTWGTNTGQLGYEKSANPVQILPRKVTQLSQPVIDISLSDYAMVCLLDNLDVLCFHHDTTFKISFSTPRILSDAFPFRPPQSTLKPSIKKVTCCGSTFAALSSIGDVFTFSLPNPMEDSSKEGRDRHVTVKPQLIWALRKRFTAVKDVALGSDGTVIICTHAGHVFVRQRTKAGSGSLKFKHIPYLQRIIKVATNESGAFAAIRVDAKPLPIALTGKTLEEDLFLLQPHFQRFEHQVTAADFEAHGKPKNVNEDEEDEGSNSVTKDTAVAFKMCTILRRWRSSDTDSLFSWSEPLLGSDIRLVVNGLAIPAHRSILALRVPALDKLFSGTGKVDRFSMSKSNPSAVAVQACHPLVILLLMQYIYSDDIAAIWDTRVSRAIQEKYADLKLPHAQIKADLKAISDVLGLKPLSNVLESAGKTPITQRTLPVDVQAFFSKTHTGQASSSSPLATDITLLLADEKEVHCSSIILRSRCPFFEAMFADSEWTASRHEGAGGRVVVRMTHLKWRPMQLVFRFLHEGTEDGLFDYLHQETMDEFLDFVFEVLAAATELLLDRLVLICSRVIIRHCTVYNAASLACEANFYQATALKHSILSYILASMETMLESGLLDDMDEETLADLSKSVEIAQAKKLPISKNGVLVAQAMENQKEWLALQDIPVPRVRQPYRWKPRSPALSPVDPFTSGAGVAGGGGGGKDRRRIPSSPLHSPEMVPISASSTMDDIFTMDEERVSSPATRASGRGTPKSGAGRPMTPLDLSSGSGGPTAGGPVWRSAAVDAQKVDLRIVMAEAATKTPARPALPKAAGSPRVGPTQSPSLTPAKSASLARSPPSTASSASGWRPLESTKTSLTAVQAQQGFPPPSLSPAGTSRPSASQQSPIPNRTPSATSKTFKSPPVSGSGPSLTPRKSSGPAWAASAATPFAPPPRPPPVPTLATSPNSANTLSFSLLAIQQEERDYADRAQKKPVKSMMQIQKEERERQEAAVQEVEFMRWWEEEQARVAKESGGSSGGQGQGQGEAGRGRGGGRGGGAAAAGRGGGRGGAKRVPPSRGRGGKAGPAGSAEGAGRAQVAAVLPTPVPVSNGHPVQAPRQTLPAAPRTVERTPVPKVSAGGLHATALPFIPPAFVPRGQVVGQNQNGHPNGAA</sequence>
<feature type="region of interest" description="Disordered" evidence="4">
    <location>
        <begin position="1143"/>
        <end position="1287"/>
    </location>
</feature>
<feature type="repeat" description="RCC1" evidence="3">
    <location>
        <begin position="281"/>
        <end position="348"/>
    </location>
</feature>
<evidence type="ECO:0000313" key="7">
    <source>
        <dbReference type="Proteomes" id="UP001164286"/>
    </source>
</evidence>
<dbReference type="CDD" id="cd18186">
    <property type="entry name" value="BTB_POZ_ZBTB_KLHL-like"/>
    <property type="match status" value="1"/>
</dbReference>
<dbReference type="InterPro" id="IPR036770">
    <property type="entry name" value="Ankyrin_rpt-contain_sf"/>
</dbReference>
<dbReference type="Gene3D" id="1.25.40.20">
    <property type="entry name" value="Ankyrin repeat-containing domain"/>
    <property type="match status" value="1"/>
</dbReference>
<dbReference type="PROSITE" id="PS50012">
    <property type="entry name" value="RCC1_3"/>
    <property type="match status" value="4"/>
</dbReference>
<evidence type="ECO:0000256" key="2">
    <source>
        <dbReference type="PROSITE-ProRule" id="PRU00023"/>
    </source>
</evidence>
<keyword evidence="7" id="KW-1185">Reference proteome</keyword>
<evidence type="ECO:0000313" key="6">
    <source>
        <dbReference type="EMBL" id="KAI9637872.1"/>
    </source>
</evidence>
<feature type="compositionally biased region" description="Low complexity" evidence="4">
    <location>
        <begin position="1171"/>
        <end position="1186"/>
    </location>
</feature>
<dbReference type="Gene3D" id="2.130.10.30">
    <property type="entry name" value="Regulator of chromosome condensation 1/beta-lactamase-inhibitor protein II"/>
    <property type="match status" value="2"/>
</dbReference>